<evidence type="ECO:0000313" key="5">
    <source>
        <dbReference type="Proteomes" id="UP000219286"/>
    </source>
</evidence>
<dbReference type="Proteomes" id="UP000219286">
    <property type="component" value="Unassembled WGS sequence"/>
</dbReference>
<protein>
    <recommendedName>
        <fullName evidence="3">RING-type domain-containing protein</fullName>
    </recommendedName>
</protein>
<dbReference type="EMBL" id="LFMI01000663">
    <property type="protein sequence ID" value="OTA06243.1"/>
    <property type="molecule type" value="Genomic_DNA"/>
</dbReference>
<reference evidence="4 5" key="1">
    <citation type="journal article" date="2015" name="Genome Announc.">
        <title>Genome sequence and annotation of Trichoderma parareesei, the ancestor of the cellulase producer Trichoderma reesei.</title>
        <authorList>
            <person name="Yang D."/>
            <person name="Pomraning K."/>
            <person name="Kopchinskiy A."/>
            <person name="Karimi Aghcheh R."/>
            <person name="Atanasova L."/>
            <person name="Chenthamara K."/>
            <person name="Baker S.E."/>
            <person name="Zhang R."/>
            <person name="Shen Q."/>
            <person name="Freitag M."/>
            <person name="Kubicek C.P."/>
            <person name="Druzhinina I.S."/>
        </authorList>
    </citation>
    <scope>NUCLEOTIDE SEQUENCE [LARGE SCALE GENOMIC DNA]</scope>
    <source>
        <strain evidence="4 5">CBS 125925</strain>
    </source>
</reference>
<dbReference type="OrthoDB" id="8062037at2759"/>
<feature type="region of interest" description="Disordered" evidence="2">
    <location>
        <begin position="375"/>
        <end position="396"/>
    </location>
</feature>
<evidence type="ECO:0000259" key="3">
    <source>
        <dbReference type="PROSITE" id="PS50089"/>
    </source>
</evidence>
<dbReference type="InterPro" id="IPR001841">
    <property type="entry name" value="Znf_RING"/>
</dbReference>
<comment type="caution">
    <text evidence="4">The sequence shown here is derived from an EMBL/GenBank/DDBJ whole genome shotgun (WGS) entry which is preliminary data.</text>
</comment>
<organism evidence="4 5">
    <name type="scientific">Trichoderma parareesei</name>
    <name type="common">Filamentous fungus</name>
    <dbReference type="NCBI Taxonomy" id="858221"/>
    <lineage>
        <taxon>Eukaryota</taxon>
        <taxon>Fungi</taxon>
        <taxon>Dikarya</taxon>
        <taxon>Ascomycota</taxon>
        <taxon>Pezizomycotina</taxon>
        <taxon>Sordariomycetes</taxon>
        <taxon>Hypocreomycetidae</taxon>
        <taxon>Hypocreales</taxon>
        <taxon>Hypocreaceae</taxon>
        <taxon>Trichoderma</taxon>
    </lineage>
</organism>
<dbReference type="SUPFAM" id="SSF57850">
    <property type="entry name" value="RING/U-box"/>
    <property type="match status" value="1"/>
</dbReference>
<evidence type="ECO:0000256" key="2">
    <source>
        <dbReference type="SAM" id="MobiDB-lite"/>
    </source>
</evidence>
<keyword evidence="5" id="KW-1185">Reference proteome</keyword>
<evidence type="ECO:0000256" key="1">
    <source>
        <dbReference type="PROSITE-ProRule" id="PRU00175"/>
    </source>
</evidence>
<evidence type="ECO:0000313" key="4">
    <source>
        <dbReference type="EMBL" id="OTA06243.1"/>
    </source>
</evidence>
<accession>A0A2H2ZH16</accession>
<feature type="domain" description="RING-type" evidence="3">
    <location>
        <begin position="263"/>
        <end position="318"/>
    </location>
</feature>
<dbReference type="GO" id="GO:0008270">
    <property type="term" value="F:zinc ion binding"/>
    <property type="evidence" value="ECO:0007669"/>
    <property type="project" value="UniProtKB-KW"/>
</dbReference>
<proteinExistence type="predicted"/>
<keyword evidence="1" id="KW-0862">Zinc</keyword>
<dbReference type="PROSITE" id="PS50089">
    <property type="entry name" value="ZF_RING_2"/>
    <property type="match status" value="1"/>
</dbReference>
<dbReference type="AlphaFoldDB" id="A0A2H2ZH16"/>
<keyword evidence="1" id="KW-0479">Metal-binding</keyword>
<feature type="compositionally biased region" description="Polar residues" evidence="2">
    <location>
        <begin position="179"/>
        <end position="189"/>
    </location>
</feature>
<name>A0A2H2ZH16_TRIPA</name>
<gene>
    <name evidence="4" type="ORF">A9Z42_0069840</name>
</gene>
<keyword evidence="1" id="KW-0863">Zinc-finger</keyword>
<sequence>MGIRNWKAVIMETIKTTCRPPWALMSRTHEQQSKSFGSTSSSITVTHTITQTTSQATTPDLPPLMSYTHPFAKRDRAWSPSLLTIESELEFGPEGTPPGVALGIPPEHILDEGPPPIDDPIPLNYHRVPASAILGRADDDMVNRLGPFDGASSIASVNNPFVGVSEVDDFSDDGPHDTSWATPEASSQGRMVVRNEQRGTVKDATISLQEDQLSLIQDMLLFSLPNRASERLAAASLFASAQNPALPYLPRGDKATDLDSDTCSLCGTNDTYQKPHPSRDHIFEERKAYLPCGHFFRHRCLYSWMYSAFCNHHLLRCPRGCISLLHKCGHPTLPVWQRPTRLHNDPEMTIPWDYEFCESERGKRCIQILSLLTKGERPSAPRSTQSEGEKEGKRGLRRRLRDTLVCPVSEKLQRAVEQQRQHAMRYWKSRQISWWLDRWADAWGISPQGTTFW</sequence>
<feature type="region of interest" description="Disordered" evidence="2">
    <location>
        <begin position="171"/>
        <end position="191"/>
    </location>
</feature>